<dbReference type="Pfam" id="PF20152">
    <property type="entry name" value="DUF6534"/>
    <property type="match status" value="1"/>
</dbReference>
<gene>
    <name evidence="3" type="ORF">OBBRIDRAFT_885704</name>
</gene>
<accession>A0A8E2AZ25</accession>
<dbReference type="InterPro" id="IPR045339">
    <property type="entry name" value="DUF6534"/>
</dbReference>
<dbReference type="PANTHER" id="PTHR40465:SF1">
    <property type="entry name" value="DUF6534 DOMAIN-CONTAINING PROTEIN"/>
    <property type="match status" value="1"/>
</dbReference>
<feature type="transmembrane region" description="Helical" evidence="1">
    <location>
        <begin position="12"/>
        <end position="37"/>
    </location>
</feature>
<dbReference type="EMBL" id="KV722358">
    <property type="protein sequence ID" value="OCH93186.1"/>
    <property type="molecule type" value="Genomic_DNA"/>
</dbReference>
<reference evidence="3 4" key="1">
    <citation type="submission" date="2016-07" db="EMBL/GenBank/DDBJ databases">
        <title>Draft genome of the white-rot fungus Obba rivulosa 3A-2.</title>
        <authorList>
            <consortium name="DOE Joint Genome Institute"/>
            <person name="Miettinen O."/>
            <person name="Riley R."/>
            <person name="Acob R."/>
            <person name="Barry K."/>
            <person name="Cullen D."/>
            <person name="De Vries R."/>
            <person name="Hainaut M."/>
            <person name="Hatakka A."/>
            <person name="Henrissat B."/>
            <person name="Hilden K."/>
            <person name="Kuo R."/>
            <person name="Labutti K."/>
            <person name="Lipzen A."/>
            <person name="Makela M.R."/>
            <person name="Sandor L."/>
            <person name="Spatafora J.W."/>
            <person name="Grigoriev I.V."/>
            <person name="Hibbett D.S."/>
        </authorList>
    </citation>
    <scope>NUCLEOTIDE SEQUENCE [LARGE SCALE GENOMIC DNA]</scope>
    <source>
        <strain evidence="3 4">3A-2</strain>
    </source>
</reference>
<evidence type="ECO:0000259" key="2">
    <source>
        <dbReference type="Pfam" id="PF20152"/>
    </source>
</evidence>
<keyword evidence="1" id="KW-1133">Transmembrane helix</keyword>
<keyword evidence="4" id="KW-1185">Reference proteome</keyword>
<dbReference type="OrthoDB" id="3270417at2759"/>
<proteinExistence type="predicted"/>
<evidence type="ECO:0000256" key="1">
    <source>
        <dbReference type="SAM" id="Phobius"/>
    </source>
</evidence>
<dbReference type="PANTHER" id="PTHR40465">
    <property type="entry name" value="CHROMOSOME 1, WHOLE GENOME SHOTGUN SEQUENCE"/>
    <property type="match status" value="1"/>
</dbReference>
<dbReference type="AlphaFoldDB" id="A0A8E2AZ25"/>
<organism evidence="3 4">
    <name type="scientific">Obba rivulosa</name>
    <dbReference type="NCBI Taxonomy" id="1052685"/>
    <lineage>
        <taxon>Eukaryota</taxon>
        <taxon>Fungi</taxon>
        <taxon>Dikarya</taxon>
        <taxon>Basidiomycota</taxon>
        <taxon>Agaricomycotina</taxon>
        <taxon>Agaricomycetes</taxon>
        <taxon>Polyporales</taxon>
        <taxon>Gelatoporiaceae</taxon>
        <taxon>Obba</taxon>
    </lineage>
</organism>
<dbReference type="Proteomes" id="UP000250043">
    <property type="component" value="Unassembled WGS sequence"/>
</dbReference>
<name>A0A8E2AZ25_9APHY</name>
<evidence type="ECO:0000313" key="3">
    <source>
        <dbReference type="EMBL" id="OCH93186.1"/>
    </source>
</evidence>
<feature type="transmembrane region" description="Helical" evidence="1">
    <location>
        <begin position="159"/>
        <end position="182"/>
    </location>
</feature>
<feature type="transmembrane region" description="Helical" evidence="1">
    <location>
        <begin position="49"/>
        <end position="75"/>
    </location>
</feature>
<sequence length="334" mass="36897">MASDHVTLGNTLGAFLIGVIIAAALWGITVVQTYQYFRQSEDDPKLLKVMVIFLWILKTLHQVLLIHGIYTYVILDYGNLEALAIPTWSLLAAPVIAVTMDSIIRGLFCLRVWKLGHNWFVVAPIMIFSMLQFAGAVVWGGLASHLDNYDKFGRISLAFYLPTCAAICADILIAASQLVMLWSLRTGFKRTDGIIRTLMLYVINTGLLTTVMTTLCLILYAAMPDTLVYAAVFHNLSGLLFNALLATYNARPELRATKNSHGEVVSIPLANRSQPSTTGRSLMLAQDSNRVQDENPIQISVMSSRDIKVNPNLPSFGISKGNPSFPQYHDNMAT</sequence>
<feature type="transmembrane region" description="Helical" evidence="1">
    <location>
        <begin position="227"/>
        <end position="248"/>
    </location>
</feature>
<keyword evidence="1" id="KW-0472">Membrane</keyword>
<feature type="domain" description="DUF6534" evidence="2">
    <location>
        <begin position="166"/>
        <end position="252"/>
    </location>
</feature>
<feature type="transmembrane region" description="Helical" evidence="1">
    <location>
        <begin position="87"/>
        <end position="108"/>
    </location>
</feature>
<feature type="transmembrane region" description="Helical" evidence="1">
    <location>
        <begin position="194"/>
        <end position="221"/>
    </location>
</feature>
<feature type="transmembrane region" description="Helical" evidence="1">
    <location>
        <begin position="120"/>
        <end position="139"/>
    </location>
</feature>
<protein>
    <recommendedName>
        <fullName evidence="2">DUF6534 domain-containing protein</fullName>
    </recommendedName>
</protein>
<evidence type="ECO:0000313" key="4">
    <source>
        <dbReference type="Proteomes" id="UP000250043"/>
    </source>
</evidence>
<keyword evidence="1" id="KW-0812">Transmembrane</keyword>